<proteinExistence type="predicted"/>
<dbReference type="PROSITE" id="PS01124">
    <property type="entry name" value="HTH_ARAC_FAMILY_2"/>
    <property type="match status" value="1"/>
</dbReference>
<feature type="domain" description="HTH araC/xylS-type" evidence="4">
    <location>
        <begin position="12"/>
        <end position="52"/>
    </location>
</feature>
<dbReference type="EMBL" id="VJZT01000011">
    <property type="protein sequence ID" value="TRX38350.1"/>
    <property type="molecule type" value="Genomic_DNA"/>
</dbReference>
<dbReference type="RefSeq" id="WP_144256855.1">
    <property type="nucleotide sequence ID" value="NZ_VJZT01000011.1"/>
</dbReference>
<keyword evidence="1" id="KW-0805">Transcription regulation</keyword>
<keyword evidence="2" id="KW-0238">DNA-binding</keyword>
<name>A0A553E009_9FLAO</name>
<comment type="caution">
    <text evidence="5">The sequence shown here is derived from an EMBL/GenBank/DDBJ whole genome shotgun (WGS) entry which is preliminary data.</text>
</comment>
<evidence type="ECO:0000256" key="1">
    <source>
        <dbReference type="ARBA" id="ARBA00023015"/>
    </source>
</evidence>
<evidence type="ECO:0000259" key="4">
    <source>
        <dbReference type="PROSITE" id="PS01124"/>
    </source>
</evidence>
<dbReference type="Proteomes" id="UP000316371">
    <property type="component" value="Unassembled WGS sequence"/>
</dbReference>
<dbReference type="AlphaFoldDB" id="A0A553E009"/>
<protein>
    <submittedName>
        <fullName evidence="5">AraC family transcriptional regulator</fullName>
    </submittedName>
</protein>
<sequence length="52" mass="5962">MAKTFKSECPILKHSSWAVAEIAFGLGFTETTHFNNFFKKHIGCSPLQFRKE</sequence>
<dbReference type="OrthoDB" id="2666928at2"/>
<dbReference type="SUPFAM" id="SSF46689">
    <property type="entry name" value="Homeodomain-like"/>
    <property type="match status" value="1"/>
</dbReference>
<keyword evidence="6" id="KW-1185">Reference proteome</keyword>
<evidence type="ECO:0000313" key="6">
    <source>
        <dbReference type="Proteomes" id="UP000316371"/>
    </source>
</evidence>
<evidence type="ECO:0000313" key="5">
    <source>
        <dbReference type="EMBL" id="TRX38350.1"/>
    </source>
</evidence>
<evidence type="ECO:0000256" key="2">
    <source>
        <dbReference type="ARBA" id="ARBA00023125"/>
    </source>
</evidence>
<keyword evidence="3" id="KW-0804">Transcription</keyword>
<organism evidence="5 6">
    <name type="scientific">Flavobacterium restrictum</name>
    <dbReference type="NCBI Taxonomy" id="2594428"/>
    <lineage>
        <taxon>Bacteria</taxon>
        <taxon>Pseudomonadati</taxon>
        <taxon>Bacteroidota</taxon>
        <taxon>Flavobacteriia</taxon>
        <taxon>Flavobacteriales</taxon>
        <taxon>Flavobacteriaceae</taxon>
        <taxon>Flavobacterium</taxon>
    </lineage>
</organism>
<gene>
    <name evidence="5" type="ORF">FNW21_11310</name>
</gene>
<reference evidence="5 6" key="1">
    <citation type="submission" date="2019-07" db="EMBL/GenBank/DDBJ databases">
        <title>Novel species of Flavobacterium.</title>
        <authorList>
            <person name="Liu Q."/>
            <person name="Xin Y.-H."/>
        </authorList>
    </citation>
    <scope>NUCLEOTIDE SEQUENCE [LARGE SCALE GENOMIC DNA]</scope>
    <source>
        <strain evidence="5 6">LB1R34</strain>
    </source>
</reference>
<dbReference type="InterPro" id="IPR009057">
    <property type="entry name" value="Homeodomain-like_sf"/>
</dbReference>
<dbReference type="Gene3D" id="1.10.10.60">
    <property type="entry name" value="Homeodomain-like"/>
    <property type="match status" value="1"/>
</dbReference>
<accession>A0A553E009</accession>
<dbReference type="Pfam" id="PF12833">
    <property type="entry name" value="HTH_18"/>
    <property type="match status" value="1"/>
</dbReference>
<dbReference type="InterPro" id="IPR018060">
    <property type="entry name" value="HTH_AraC"/>
</dbReference>
<dbReference type="GO" id="GO:0043565">
    <property type="term" value="F:sequence-specific DNA binding"/>
    <property type="evidence" value="ECO:0007669"/>
    <property type="project" value="InterPro"/>
</dbReference>
<dbReference type="InterPro" id="IPR020449">
    <property type="entry name" value="Tscrpt_reg_AraC-type_HTH"/>
</dbReference>
<dbReference type="PRINTS" id="PR00032">
    <property type="entry name" value="HTHARAC"/>
</dbReference>
<dbReference type="GO" id="GO:0003700">
    <property type="term" value="F:DNA-binding transcription factor activity"/>
    <property type="evidence" value="ECO:0007669"/>
    <property type="project" value="InterPro"/>
</dbReference>
<evidence type="ECO:0000256" key="3">
    <source>
        <dbReference type="ARBA" id="ARBA00023163"/>
    </source>
</evidence>